<dbReference type="EMBL" id="LN907858">
    <property type="protein sequence ID" value="CUU40212.1"/>
    <property type="molecule type" value="Genomic_DNA"/>
</dbReference>
<protein>
    <recommendedName>
        <fullName evidence="5 6">Large ribosomal subunit protein uL10</fullName>
    </recommendedName>
</protein>
<evidence type="ECO:0000256" key="5">
    <source>
        <dbReference type="ARBA" id="ARBA00035202"/>
    </source>
</evidence>
<dbReference type="GO" id="GO:0070180">
    <property type="term" value="F:large ribosomal subunit rRNA binding"/>
    <property type="evidence" value="ECO:0007669"/>
    <property type="project" value="UniProtKB-UniRule"/>
</dbReference>
<evidence type="ECO:0000256" key="3">
    <source>
        <dbReference type="ARBA" id="ARBA00022980"/>
    </source>
</evidence>
<name>A0A099UDG5_9HELI</name>
<dbReference type="CDD" id="cd05797">
    <property type="entry name" value="Ribosomal_L10"/>
    <property type="match status" value="1"/>
</dbReference>
<reference evidence="10" key="3">
    <citation type="submission" date="2015-11" db="EMBL/GenBank/DDBJ databases">
        <authorList>
            <person name="Anvar S.Y."/>
        </authorList>
    </citation>
    <scope>NUCLEOTIDE SEQUENCE [LARGE SCALE GENOMIC DNA]</scope>
</reference>
<comment type="function">
    <text evidence="1 6">Forms part of the ribosomal stalk, playing a central role in the interaction of the ribosome with GTP-bound translation factors.</text>
</comment>
<dbReference type="GeneID" id="78151514"/>
<dbReference type="NCBIfam" id="NF000955">
    <property type="entry name" value="PRK00099.1-1"/>
    <property type="match status" value="1"/>
</dbReference>
<dbReference type="GO" id="GO:1990904">
    <property type="term" value="C:ribonucleoprotein complex"/>
    <property type="evidence" value="ECO:0007669"/>
    <property type="project" value="UniProtKB-KW"/>
</dbReference>
<dbReference type="PATRIC" id="fig|76936.10.peg.1295"/>
<dbReference type="InterPro" id="IPR022973">
    <property type="entry name" value="Ribosomal_uL10_bac"/>
</dbReference>
<reference evidence="7" key="2">
    <citation type="submission" date="2015-11" db="EMBL/GenBank/DDBJ databases">
        <authorList>
            <person name="Zhang Y."/>
            <person name="Guo Z."/>
        </authorList>
    </citation>
    <scope>NUCLEOTIDE SEQUENCE</scope>
    <source>
        <strain evidence="7">1</strain>
    </source>
</reference>
<evidence type="ECO:0000256" key="2">
    <source>
        <dbReference type="ARBA" id="ARBA00008889"/>
    </source>
</evidence>
<dbReference type="InterPro" id="IPR043141">
    <property type="entry name" value="Ribosomal_uL10-like_sf"/>
</dbReference>
<evidence type="ECO:0000313" key="7">
    <source>
        <dbReference type="EMBL" id="CUU40212.1"/>
    </source>
</evidence>
<accession>A0A099UDG5</accession>
<proteinExistence type="inferred from homology"/>
<keyword evidence="4 6" id="KW-0687">Ribonucleoprotein</keyword>
<comment type="subunit">
    <text evidence="6">Part of the ribosomal stalk of the 50S ribosomal subunit. The N-terminus interacts with L11 and the large rRNA to form the base of the stalk. The C-terminus forms an elongated spine to which L12 dimers bind in a sequential fashion forming a multimeric L10(L12)X complex.</text>
</comment>
<dbReference type="PANTHER" id="PTHR11560">
    <property type="entry name" value="39S RIBOSOMAL PROTEIN L10, MITOCHONDRIAL"/>
    <property type="match status" value="1"/>
</dbReference>
<dbReference type="Proteomes" id="UP000029925">
    <property type="component" value="Unassembled WGS sequence"/>
</dbReference>
<gene>
    <name evidence="6" type="primary">rplJ</name>
    <name evidence="7" type="ORF">BN2458_PEG1327</name>
    <name evidence="8" type="ORF">LS75_008960</name>
</gene>
<keyword evidence="6" id="KW-0699">rRNA-binding</keyword>
<dbReference type="GO" id="GO:0005840">
    <property type="term" value="C:ribosome"/>
    <property type="evidence" value="ECO:0007669"/>
    <property type="project" value="UniProtKB-KW"/>
</dbReference>
<organism evidence="7 10">
    <name type="scientific">Helicobacter typhlonius</name>
    <dbReference type="NCBI Taxonomy" id="76936"/>
    <lineage>
        <taxon>Bacteria</taxon>
        <taxon>Pseudomonadati</taxon>
        <taxon>Campylobacterota</taxon>
        <taxon>Epsilonproteobacteria</taxon>
        <taxon>Campylobacterales</taxon>
        <taxon>Helicobacteraceae</taxon>
        <taxon>Helicobacter</taxon>
    </lineage>
</organism>
<dbReference type="InterPro" id="IPR047865">
    <property type="entry name" value="Ribosomal_uL10_bac_type"/>
</dbReference>
<keyword evidence="3 6" id="KW-0689">Ribosomal protein</keyword>
<dbReference type="EMBL" id="JRPF02000014">
    <property type="protein sequence ID" value="TLD77896.1"/>
    <property type="molecule type" value="Genomic_DNA"/>
</dbReference>
<reference evidence="8 9" key="1">
    <citation type="journal article" date="2014" name="Genome Announc.">
        <title>Draft genome sequences of eight enterohepatic helicobacter species isolated from both laboratory and wild rodents.</title>
        <authorList>
            <person name="Sheh A."/>
            <person name="Shen Z."/>
            <person name="Fox J.G."/>
        </authorList>
    </citation>
    <scope>NUCLEOTIDE SEQUENCE [LARGE SCALE GENOMIC DNA]</scope>
    <source>
        <strain evidence="8 9">MIT 98-6810</strain>
    </source>
</reference>
<dbReference type="InterPro" id="IPR001790">
    <property type="entry name" value="Ribosomal_uL10"/>
</dbReference>
<dbReference type="Gene3D" id="3.30.70.1730">
    <property type="match status" value="1"/>
</dbReference>
<evidence type="ECO:0000256" key="6">
    <source>
        <dbReference type="HAMAP-Rule" id="MF_00362"/>
    </source>
</evidence>
<dbReference type="Pfam" id="PF00466">
    <property type="entry name" value="Ribosomal_L10"/>
    <property type="match status" value="1"/>
</dbReference>
<dbReference type="SUPFAM" id="SSF160369">
    <property type="entry name" value="Ribosomal protein L10-like"/>
    <property type="match status" value="1"/>
</dbReference>
<evidence type="ECO:0000256" key="4">
    <source>
        <dbReference type="ARBA" id="ARBA00023274"/>
    </source>
</evidence>
<dbReference type="GO" id="GO:0006412">
    <property type="term" value="P:translation"/>
    <property type="evidence" value="ECO:0007669"/>
    <property type="project" value="UniProtKB-UniRule"/>
</dbReference>
<dbReference type="Proteomes" id="UP000064525">
    <property type="component" value="Chromosome I"/>
</dbReference>
<sequence length="160" mass="18124">MTKQDKIRIVEHLGSEFKQASAFIVCDYKGLRVSQIEELRCASRAANIKVQVIKNTLASIAIKKAQYPDLELKDTNIFLWADDQIILSKIVCKFADAHSEHFALKFGVFDGEIVDSKHIVSVSKLPSREELIGMLLSVWTAPARYFVTGLDNLRKQKEEN</sequence>
<evidence type="ECO:0000313" key="10">
    <source>
        <dbReference type="Proteomes" id="UP000064525"/>
    </source>
</evidence>
<evidence type="ECO:0000256" key="1">
    <source>
        <dbReference type="ARBA" id="ARBA00002633"/>
    </source>
</evidence>
<dbReference type="KEGG" id="hty:BN2458_PEG1327"/>
<dbReference type="RefSeq" id="WP_034326272.1">
    <property type="nucleotide sequence ID" value="NZ_CAJTQN010000009.1"/>
</dbReference>
<evidence type="ECO:0000313" key="8">
    <source>
        <dbReference type="EMBL" id="TLD77896.1"/>
    </source>
</evidence>
<evidence type="ECO:0000313" key="9">
    <source>
        <dbReference type="Proteomes" id="UP000029925"/>
    </source>
</evidence>
<keyword evidence="6" id="KW-0694">RNA-binding</keyword>
<dbReference type="STRING" id="76936.BN2458_PEG1327"/>
<dbReference type="HAMAP" id="MF_00362">
    <property type="entry name" value="Ribosomal_uL10"/>
    <property type="match status" value="1"/>
</dbReference>
<dbReference type="AlphaFoldDB" id="A0A099UDG5"/>
<keyword evidence="9" id="KW-1185">Reference proteome</keyword>
<dbReference type="OrthoDB" id="3186107at2"/>
<comment type="similarity">
    <text evidence="2 6">Belongs to the universal ribosomal protein uL10 family.</text>
</comment>